<comment type="catalytic activity">
    <reaction evidence="8 9">
        <text>heme b + (2E,6E)-farnesyl diphosphate + H2O = Fe(II)-heme o + diphosphate</text>
        <dbReference type="Rhea" id="RHEA:28070"/>
        <dbReference type="ChEBI" id="CHEBI:15377"/>
        <dbReference type="ChEBI" id="CHEBI:33019"/>
        <dbReference type="ChEBI" id="CHEBI:60344"/>
        <dbReference type="ChEBI" id="CHEBI:60530"/>
        <dbReference type="ChEBI" id="CHEBI:175763"/>
        <dbReference type="EC" id="2.5.1.141"/>
    </reaction>
</comment>
<dbReference type="HAMAP" id="MF_00154">
    <property type="entry name" value="CyoE_CtaB"/>
    <property type="match status" value="1"/>
</dbReference>
<dbReference type="PROSITE" id="PS00943">
    <property type="entry name" value="UBIA"/>
    <property type="match status" value="1"/>
</dbReference>
<dbReference type="Pfam" id="PF01040">
    <property type="entry name" value="UbiA"/>
    <property type="match status" value="1"/>
</dbReference>
<feature type="transmembrane region" description="Helical" evidence="9">
    <location>
        <begin position="169"/>
        <end position="188"/>
    </location>
</feature>
<sequence>MKTFISDFNKLVKLRLTLTVVFSASISFLIGAKQQGDVMWFNWLMLTIGGFLVTGAANGFNEIIEKDIDKLMKRTMDRPLPSGRMNTGQALVLSLFMGIAGTLVLVQLNFVAGLLSVFSIFLYAFVYTPLKQKSPIAVFVGAFPGALPPLIGYYAAFQSAGFGLAYAEVSEAAIVIIPLVLFGIQFLWQFPHFWAIAWVAEEDYSNAGIHLLPTTKKDGVSATLIFFSALLMVPAGFLPMYYGFGGWVFTLLALIGGLLFTWYGYKHMIERTDASAKKVMYTSFLYLPLTQLVLLFDFMPLQ</sequence>
<dbReference type="RefSeq" id="WP_196937776.1">
    <property type="nucleotide sequence ID" value="NZ_MU158689.1"/>
</dbReference>
<keyword evidence="6 9" id="KW-0350">Heme biosynthesis</keyword>
<comment type="miscellaneous">
    <text evidence="9">Carbon 2 of the heme B porphyrin ring is defined according to the Fischer nomenclature.</text>
</comment>
<comment type="similarity">
    <text evidence="9">Belongs to the UbiA prenyltransferase family. Protoheme IX farnesyltransferase subfamily.</text>
</comment>
<dbReference type="InterPro" id="IPR030470">
    <property type="entry name" value="UbiA_prenylTrfase_CS"/>
</dbReference>
<evidence type="ECO:0000256" key="2">
    <source>
        <dbReference type="ARBA" id="ARBA00022475"/>
    </source>
</evidence>
<feature type="transmembrane region" description="Helical" evidence="9">
    <location>
        <begin position="244"/>
        <end position="263"/>
    </location>
</feature>
<comment type="caution">
    <text evidence="10">The sequence shown here is derived from an EMBL/GenBank/DDBJ whole genome shotgun (WGS) entry which is preliminary data.</text>
</comment>
<evidence type="ECO:0000256" key="6">
    <source>
        <dbReference type="ARBA" id="ARBA00023133"/>
    </source>
</evidence>
<feature type="transmembrane region" description="Helical" evidence="9">
    <location>
        <begin position="137"/>
        <end position="157"/>
    </location>
</feature>
<organism evidence="10 11">
    <name type="scientific">Sphingobacterium pedocola</name>
    <dbReference type="NCBI Taxonomy" id="2082722"/>
    <lineage>
        <taxon>Bacteria</taxon>
        <taxon>Pseudomonadati</taxon>
        <taxon>Bacteroidota</taxon>
        <taxon>Sphingobacteriia</taxon>
        <taxon>Sphingobacteriales</taxon>
        <taxon>Sphingobacteriaceae</taxon>
        <taxon>Sphingobacterium</taxon>
    </lineage>
</organism>
<evidence type="ECO:0000256" key="5">
    <source>
        <dbReference type="ARBA" id="ARBA00022989"/>
    </source>
</evidence>
<evidence type="ECO:0000313" key="11">
    <source>
        <dbReference type="Proteomes" id="UP000618319"/>
    </source>
</evidence>
<keyword evidence="2 9" id="KW-1003">Cell membrane</keyword>
<feature type="transmembrane region" description="Helical" evidence="9">
    <location>
        <begin position="219"/>
        <end position="238"/>
    </location>
</feature>
<dbReference type="InterPro" id="IPR000537">
    <property type="entry name" value="UbiA_prenyltransferase"/>
</dbReference>
<feature type="transmembrane region" description="Helical" evidence="9">
    <location>
        <begin position="43"/>
        <end position="64"/>
    </location>
</feature>
<dbReference type="InterPro" id="IPR006369">
    <property type="entry name" value="Protohaem_IX_farnesylTrfase"/>
</dbReference>
<evidence type="ECO:0000256" key="3">
    <source>
        <dbReference type="ARBA" id="ARBA00022679"/>
    </source>
</evidence>
<evidence type="ECO:0000256" key="1">
    <source>
        <dbReference type="ARBA" id="ARBA00004141"/>
    </source>
</evidence>
<keyword evidence="5 9" id="KW-1133">Transmembrane helix</keyword>
<keyword evidence="11" id="KW-1185">Reference proteome</keyword>
<dbReference type="NCBIfam" id="TIGR01473">
    <property type="entry name" value="cyoE_ctaB"/>
    <property type="match status" value="1"/>
</dbReference>
<dbReference type="CDD" id="cd13957">
    <property type="entry name" value="PT_UbiA_Cox10"/>
    <property type="match status" value="1"/>
</dbReference>
<keyword evidence="7 9" id="KW-0472">Membrane</keyword>
<feature type="transmembrane region" description="Helical" evidence="9">
    <location>
        <begin position="12"/>
        <end position="31"/>
    </location>
</feature>
<evidence type="ECO:0000313" key="10">
    <source>
        <dbReference type="EMBL" id="MBE8720073.1"/>
    </source>
</evidence>
<dbReference type="EC" id="2.5.1.141" evidence="9"/>
<evidence type="ECO:0000256" key="7">
    <source>
        <dbReference type="ARBA" id="ARBA00023136"/>
    </source>
</evidence>
<feature type="transmembrane region" description="Helical" evidence="9">
    <location>
        <begin position="284"/>
        <end position="301"/>
    </location>
</feature>
<dbReference type="InterPro" id="IPR044878">
    <property type="entry name" value="UbiA_sf"/>
</dbReference>
<proteinExistence type="inferred from homology"/>
<evidence type="ECO:0000256" key="8">
    <source>
        <dbReference type="ARBA" id="ARBA00047690"/>
    </source>
</evidence>
<name>A0ABR9T3Z8_9SPHI</name>
<dbReference type="Gene3D" id="1.10.357.140">
    <property type="entry name" value="UbiA prenyltransferase"/>
    <property type="match status" value="1"/>
</dbReference>
<evidence type="ECO:0000256" key="9">
    <source>
        <dbReference type="HAMAP-Rule" id="MF_00154"/>
    </source>
</evidence>
<keyword evidence="3 9" id="KW-0808">Transferase</keyword>
<dbReference type="PANTHER" id="PTHR43448:SF2">
    <property type="entry name" value="PROTOHEME IX FARNESYLTRANSFERASE, MITOCHONDRIAL"/>
    <property type="match status" value="1"/>
</dbReference>
<keyword evidence="4 9" id="KW-0812">Transmembrane</keyword>
<evidence type="ECO:0000256" key="4">
    <source>
        <dbReference type="ARBA" id="ARBA00022692"/>
    </source>
</evidence>
<feature type="transmembrane region" description="Helical" evidence="9">
    <location>
        <begin position="85"/>
        <end position="104"/>
    </location>
</feature>
<feature type="transmembrane region" description="Helical" evidence="9">
    <location>
        <begin position="110"/>
        <end position="130"/>
    </location>
</feature>
<dbReference type="EMBL" id="PSKQ01000017">
    <property type="protein sequence ID" value="MBE8720073.1"/>
    <property type="molecule type" value="Genomic_DNA"/>
</dbReference>
<dbReference type="PANTHER" id="PTHR43448">
    <property type="entry name" value="PROTOHEME IX FARNESYLTRANSFERASE, MITOCHONDRIAL"/>
    <property type="match status" value="1"/>
</dbReference>
<dbReference type="Proteomes" id="UP000618319">
    <property type="component" value="Unassembled WGS sequence"/>
</dbReference>
<gene>
    <name evidence="10" type="primary">cyoE</name>
    <name evidence="9" type="synonym">ctaB</name>
    <name evidence="10" type="ORF">C4F40_04935</name>
</gene>
<reference evidence="10 11" key="1">
    <citation type="submission" date="2018-02" db="EMBL/GenBank/DDBJ databases">
        <title>Sphingobacterium KA21.</title>
        <authorList>
            <person name="Vasarhelyi B.M."/>
            <person name="Deshmukh S."/>
            <person name="Balint B."/>
            <person name="Kukolya J."/>
        </authorList>
    </citation>
    <scope>NUCLEOTIDE SEQUENCE [LARGE SCALE GENOMIC DNA]</scope>
    <source>
        <strain evidence="10 11">Ka21</strain>
    </source>
</reference>
<accession>A0ABR9T3Z8</accession>
<comment type="subcellular location">
    <subcellularLocation>
        <location evidence="9">Cell membrane</location>
        <topology evidence="9">Multi-pass membrane protein</topology>
    </subcellularLocation>
    <subcellularLocation>
        <location evidence="1">Membrane</location>
        <topology evidence="1">Multi-pass membrane protein</topology>
    </subcellularLocation>
</comment>
<comment type="function">
    <text evidence="9">Converts heme B (protoheme IX) to heme O by substitution of the vinyl group on carbon 2 of heme B porphyrin ring with a hydroxyethyl farnesyl side group.</text>
</comment>
<protein>
    <recommendedName>
        <fullName evidence="9">Protoheme IX farnesyltransferase</fullName>
        <ecNumber evidence="9">2.5.1.141</ecNumber>
    </recommendedName>
    <alternativeName>
        <fullName evidence="9">Heme B farnesyltransferase</fullName>
    </alternativeName>
    <alternativeName>
        <fullName evidence="9">Heme O synthase</fullName>
    </alternativeName>
</protein>
<comment type="pathway">
    <text evidence="9">Porphyrin-containing compound metabolism; heme O biosynthesis; heme O from protoheme: step 1/1.</text>
</comment>